<reference evidence="2 3" key="1">
    <citation type="submission" date="2018-01" db="EMBL/GenBank/DDBJ databases">
        <title>Co-occurrence of chitin degradation, pigmentation and bioactivity in marine Pseudoalteromonas.</title>
        <authorList>
            <person name="Paulsen S."/>
            <person name="Gram L."/>
            <person name="Machado H."/>
        </authorList>
    </citation>
    <scope>NUCLEOTIDE SEQUENCE [LARGE SCALE GENOMIC DNA]</scope>
    <source>
        <strain evidence="2 3">S3898</strain>
    </source>
</reference>
<evidence type="ECO:0000313" key="3">
    <source>
        <dbReference type="Proteomes" id="UP000291338"/>
    </source>
</evidence>
<dbReference type="Gene3D" id="2.60.40.1890">
    <property type="entry name" value="PCu(A)C copper chaperone"/>
    <property type="match status" value="1"/>
</dbReference>
<dbReference type="SUPFAM" id="SSF110087">
    <property type="entry name" value="DR1885-like metal-binding protein"/>
    <property type="match status" value="1"/>
</dbReference>
<comment type="caution">
    <text evidence="2">The sequence shown here is derived from an EMBL/GenBank/DDBJ whole genome shotgun (WGS) entry which is preliminary data.</text>
</comment>
<dbReference type="EMBL" id="PPSX01000005">
    <property type="protein sequence ID" value="RZQ54932.1"/>
    <property type="molecule type" value="Genomic_DNA"/>
</dbReference>
<dbReference type="InterPro" id="IPR036182">
    <property type="entry name" value="PCuAC_sf"/>
</dbReference>
<name>A0A4Q7ISI4_9GAMM</name>
<dbReference type="PANTHER" id="PTHR36302">
    <property type="entry name" value="BLR7088 PROTEIN"/>
    <property type="match status" value="1"/>
</dbReference>
<evidence type="ECO:0000313" key="2">
    <source>
        <dbReference type="EMBL" id="RZQ54932.1"/>
    </source>
</evidence>
<organism evidence="2 3">
    <name type="scientific">Pseudoalteromonas phenolica</name>
    <dbReference type="NCBI Taxonomy" id="161398"/>
    <lineage>
        <taxon>Bacteria</taxon>
        <taxon>Pseudomonadati</taxon>
        <taxon>Pseudomonadota</taxon>
        <taxon>Gammaproteobacteria</taxon>
        <taxon>Alteromonadales</taxon>
        <taxon>Pseudoalteromonadaceae</taxon>
        <taxon>Pseudoalteromonas</taxon>
    </lineage>
</organism>
<dbReference type="RefSeq" id="WP_130253823.1">
    <property type="nucleotide sequence ID" value="NZ_PPSX01000005.1"/>
</dbReference>
<keyword evidence="1" id="KW-0732">Signal</keyword>
<sequence length="167" mass="18869">MLLRTLSLAAVLLVSGLSQAHEGHNHSHHEMHKELMVTDAKIRTFLPTAKSTAAYFTIHNPTDKLVSLKKATIRGIGRVEIHEHVHKDGMMKMQQVGLVEVPAHQQVVFQPGGFHLMAFEPDATLKVGEKRKLTLYFDNGDRLYSFVEVVSLKDSFEKKAHSHHNHH</sequence>
<dbReference type="Proteomes" id="UP000291338">
    <property type="component" value="Unassembled WGS sequence"/>
</dbReference>
<dbReference type="InterPro" id="IPR058248">
    <property type="entry name" value="Lxx211020-like"/>
</dbReference>
<dbReference type="PANTHER" id="PTHR36302:SF1">
    <property type="entry name" value="COPPER CHAPERONE PCU(A)C"/>
    <property type="match status" value="1"/>
</dbReference>
<feature type="chain" id="PRO_5020429722" evidence="1">
    <location>
        <begin position="21"/>
        <end position="167"/>
    </location>
</feature>
<accession>A0A4Q7ISI4</accession>
<dbReference type="Pfam" id="PF04314">
    <property type="entry name" value="PCuAC"/>
    <property type="match status" value="1"/>
</dbReference>
<gene>
    <name evidence="2" type="ORF">C1E23_01205</name>
</gene>
<dbReference type="InterPro" id="IPR007410">
    <property type="entry name" value="LpqE-like"/>
</dbReference>
<dbReference type="AlphaFoldDB" id="A0A4Q7ISI4"/>
<evidence type="ECO:0000256" key="1">
    <source>
        <dbReference type="SAM" id="SignalP"/>
    </source>
</evidence>
<protein>
    <submittedName>
        <fullName evidence="2">Copper chaperone</fullName>
    </submittedName>
</protein>
<feature type="signal peptide" evidence="1">
    <location>
        <begin position="1"/>
        <end position="20"/>
    </location>
</feature>
<proteinExistence type="predicted"/>